<evidence type="ECO:0000313" key="2">
    <source>
        <dbReference type="Proteomes" id="UP000034665"/>
    </source>
</evidence>
<evidence type="ECO:0000313" key="1">
    <source>
        <dbReference type="EMBL" id="KKR12976.1"/>
    </source>
</evidence>
<dbReference type="Proteomes" id="UP000034665">
    <property type="component" value="Unassembled WGS sequence"/>
</dbReference>
<protein>
    <submittedName>
        <fullName evidence="1">Phage-related replication protein</fullName>
    </submittedName>
</protein>
<dbReference type="EMBL" id="LBWR01000001">
    <property type="protein sequence ID" value="KKR12976.1"/>
    <property type="molecule type" value="Genomic_DNA"/>
</dbReference>
<dbReference type="InterPro" id="IPR008585">
    <property type="entry name" value="Gamma_PGA_hydro"/>
</dbReference>
<name>A0A0G0NJF8_9BACT</name>
<dbReference type="InterPro" id="IPR038128">
    <property type="entry name" value="Gamma_PGA_hydro_sf"/>
</dbReference>
<reference evidence="1 2" key="1">
    <citation type="journal article" date="2015" name="Nature">
        <title>rRNA introns, odd ribosomes, and small enigmatic genomes across a large radiation of phyla.</title>
        <authorList>
            <person name="Brown C.T."/>
            <person name="Hug L.A."/>
            <person name="Thomas B.C."/>
            <person name="Sharon I."/>
            <person name="Castelle C.J."/>
            <person name="Singh A."/>
            <person name="Wilkins M.J."/>
            <person name="Williams K.H."/>
            <person name="Banfield J.F."/>
        </authorList>
    </citation>
    <scope>NUCLEOTIDE SEQUENCE [LARGE SCALE GENOMIC DNA]</scope>
</reference>
<dbReference type="AlphaFoldDB" id="A0A0G0NJF8"/>
<gene>
    <name evidence="1" type="ORF">UT41_C0001G0520</name>
</gene>
<organism evidence="1 2">
    <name type="scientific">Candidatus Wolfebacteria bacterium GW2011_GWC2_39_22</name>
    <dbReference type="NCBI Taxonomy" id="1619013"/>
    <lineage>
        <taxon>Bacteria</taxon>
        <taxon>Candidatus Wolfeibacteriota</taxon>
    </lineage>
</organism>
<dbReference type="Gene3D" id="3.40.630.100">
    <property type="entry name" value="Poly-gamma-glutamate hydrolase, zinc-binding motif"/>
    <property type="match status" value="1"/>
</dbReference>
<comment type="caution">
    <text evidence="1">The sequence shown here is derived from an EMBL/GenBank/DDBJ whole genome shotgun (WGS) entry which is preliminary data.</text>
</comment>
<dbReference type="STRING" id="1619013.UT41_C0001G0520"/>
<sequence>MIDTYRAFEDLAAHMQEGQDYRIVTKKRNSPYLIAGIHGGRIEPFTSNIAESIAGEEYDVYLFEGIREKDNAQLHITSAYFNEPQALDMVRVAEIVIAIHGKHDTEDEFVMVGGLCEKLVQQIQEQLRAVDITIKPFDERMHPESFENICNRGMSGGGVELEISRKLRDALQEDEGLYRLFINAIRRAIAGYYNN</sequence>
<accession>A0A0G0NJF8</accession>
<proteinExistence type="predicted"/>
<dbReference type="Pfam" id="PF05908">
    <property type="entry name" value="Gamma_PGA_hydro"/>
    <property type="match status" value="1"/>
</dbReference>